<dbReference type="Pfam" id="PF01323">
    <property type="entry name" value="DSBA"/>
    <property type="match status" value="1"/>
</dbReference>
<proteinExistence type="predicted"/>
<reference evidence="3 4" key="1">
    <citation type="submission" date="2019-08" db="EMBL/GenBank/DDBJ databases">
        <title>Calorimonas adulescens gen. nov., sp. nov., an anaerobic thermophilic bacterium from Sakhalin hot spring.</title>
        <authorList>
            <person name="Khomyakova M.A."/>
            <person name="Merkel A.Y."/>
            <person name="Novikov A."/>
            <person name="Bonch-Osmolovskaya E.A."/>
            <person name="Slobodkin A.I."/>
        </authorList>
    </citation>
    <scope>NUCLEOTIDE SEQUENCE [LARGE SCALE GENOMIC DNA]</scope>
    <source>
        <strain evidence="3 4">A05MB</strain>
    </source>
</reference>
<keyword evidence="1" id="KW-0472">Membrane</keyword>
<name>A0A5D8QEW9_9THEO</name>
<dbReference type="EMBL" id="VTPS01000003">
    <property type="protein sequence ID" value="TZE82967.1"/>
    <property type="molecule type" value="Genomic_DNA"/>
</dbReference>
<dbReference type="AlphaFoldDB" id="A0A5D8QEW9"/>
<evidence type="ECO:0000313" key="4">
    <source>
        <dbReference type="Proteomes" id="UP000322976"/>
    </source>
</evidence>
<feature type="domain" description="DSBA-like thioredoxin" evidence="2">
    <location>
        <begin position="3"/>
        <end position="28"/>
    </location>
</feature>
<dbReference type="RefSeq" id="WP_149544524.1">
    <property type="nucleotide sequence ID" value="NZ_VTPS01000003.1"/>
</dbReference>
<comment type="caution">
    <text evidence="3">The sequence shown here is derived from an EMBL/GenBank/DDBJ whole genome shotgun (WGS) entry which is preliminary data.</text>
</comment>
<evidence type="ECO:0000259" key="2">
    <source>
        <dbReference type="Pfam" id="PF01323"/>
    </source>
</evidence>
<evidence type="ECO:0000313" key="3">
    <source>
        <dbReference type="EMBL" id="TZE82967.1"/>
    </source>
</evidence>
<keyword evidence="4" id="KW-1185">Reference proteome</keyword>
<gene>
    <name evidence="3" type="ORF">FWJ32_03170</name>
</gene>
<keyword evidence="1" id="KW-0812">Transmembrane</keyword>
<protein>
    <recommendedName>
        <fullName evidence="2">DSBA-like thioredoxin domain-containing protein</fullName>
    </recommendedName>
</protein>
<keyword evidence="1" id="KW-1133">Transmembrane helix</keyword>
<organism evidence="3 4">
    <name type="scientific">Calorimonas adulescens</name>
    <dbReference type="NCBI Taxonomy" id="2606906"/>
    <lineage>
        <taxon>Bacteria</taxon>
        <taxon>Bacillati</taxon>
        <taxon>Bacillota</taxon>
        <taxon>Clostridia</taxon>
        <taxon>Thermoanaerobacterales</taxon>
        <taxon>Thermoanaerobacteraceae</taxon>
        <taxon>Calorimonas</taxon>
    </lineage>
</organism>
<dbReference type="Proteomes" id="UP000322976">
    <property type="component" value="Unassembled WGS sequence"/>
</dbReference>
<dbReference type="SUPFAM" id="SSF52833">
    <property type="entry name" value="Thioredoxin-like"/>
    <property type="match status" value="1"/>
</dbReference>
<evidence type="ECO:0000256" key="1">
    <source>
        <dbReference type="SAM" id="Phobius"/>
    </source>
</evidence>
<feature type="transmembrane region" description="Helical" evidence="1">
    <location>
        <begin position="23"/>
        <end position="41"/>
    </location>
</feature>
<dbReference type="InterPro" id="IPR001853">
    <property type="entry name" value="DSBA-like_thioredoxin_dom"/>
</dbReference>
<accession>A0A5D8QEW9</accession>
<sequence length="44" mass="5180">MKIEVYSDYVCPFCYMGKVVLDAVYYIQAISIIKIFLYSLLTYV</sequence>
<dbReference type="Gene3D" id="3.40.30.10">
    <property type="entry name" value="Glutaredoxin"/>
    <property type="match status" value="1"/>
</dbReference>
<dbReference type="GO" id="GO:0016491">
    <property type="term" value="F:oxidoreductase activity"/>
    <property type="evidence" value="ECO:0007669"/>
    <property type="project" value="InterPro"/>
</dbReference>
<dbReference type="InterPro" id="IPR036249">
    <property type="entry name" value="Thioredoxin-like_sf"/>
</dbReference>